<dbReference type="Gene3D" id="3.30.70.20">
    <property type="match status" value="1"/>
</dbReference>
<feature type="region of interest" description="Disordered" evidence="9">
    <location>
        <begin position="455"/>
        <end position="495"/>
    </location>
</feature>
<keyword evidence="12" id="KW-1185">Reference proteome</keyword>
<feature type="binding site" evidence="8">
    <location>
        <position position="384"/>
    </location>
    <ligand>
        <name>[4Fe-4S] cluster</name>
        <dbReference type="ChEBI" id="CHEBI:49883"/>
        <label>1</label>
    </ligand>
</feature>
<reference evidence="11 12" key="1">
    <citation type="submission" date="2018-09" db="EMBL/GenBank/DDBJ databases">
        <authorList>
            <person name="Wang Z."/>
        </authorList>
    </citation>
    <scope>NUCLEOTIDE SEQUENCE [LARGE SCALE GENOMIC DNA]</scope>
    <source>
        <strain evidence="11 12">ALS 81</strain>
    </source>
</reference>
<comment type="cofactor">
    <cofactor evidence="8">
        <name>[4Fe-4S] cluster</name>
        <dbReference type="ChEBI" id="CHEBI:49883"/>
    </cofactor>
    <text evidence="8">Binds 2 [4Fe-4S] clusters per subunit.</text>
</comment>
<feature type="domain" description="4Fe-4S ferredoxin-type" evidence="10">
    <location>
        <begin position="408"/>
        <end position="437"/>
    </location>
</feature>
<dbReference type="HAMAP" id="MF_00461">
    <property type="entry name" value="RsxC_RnfC"/>
    <property type="match status" value="1"/>
</dbReference>
<keyword evidence="1 8" id="KW-0813">Transport</keyword>
<dbReference type="EC" id="7.-.-.-" evidence="8"/>
<dbReference type="SUPFAM" id="SSF142019">
    <property type="entry name" value="Nqo1 FMN-binding domain-like"/>
    <property type="match status" value="1"/>
</dbReference>
<dbReference type="GO" id="GO:0022900">
    <property type="term" value="P:electron transport chain"/>
    <property type="evidence" value="ECO:0007669"/>
    <property type="project" value="UniProtKB-UniRule"/>
</dbReference>
<dbReference type="InterPro" id="IPR010208">
    <property type="entry name" value="Ion_transpt_RnfC/RsxC"/>
</dbReference>
<dbReference type="NCBIfam" id="TIGR01945">
    <property type="entry name" value="rnfC"/>
    <property type="match status" value="1"/>
</dbReference>
<organism evidence="11 12">
    <name type="scientific">Alginatibacterium sediminis</name>
    <dbReference type="NCBI Taxonomy" id="2164068"/>
    <lineage>
        <taxon>Bacteria</taxon>
        <taxon>Pseudomonadati</taxon>
        <taxon>Pseudomonadota</taxon>
        <taxon>Gammaproteobacteria</taxon>
        <taxon>Alteromonadales</taxon>
        <taxon>Alteromonadaceae</taxon>
        <taxon>Alginatibacterium</taxon>
    </lineage>
</organism>
<feature type="compositionally biased region" description="Polar residues" evidence="9">
    <location>
        <begin position="716"/>
        <end position="726"/>
    </location>
</feature>
<dbReference type="SUPFAM" id="SSF46548">
    <property type="entry name" value="alpha-helical ferredoxin"/>
    <property type="match status" value="1"/>
</dbReference>
<keyword evidence="5 8" id="KW-0249">Electron transport</keyword>
<comment type="subunit">
    <text evidence="8">The complex is composed of six subunits: RnfA, RnfB, RnfC, RnfD, RnfE and RnfG.</text>
</comment>
<dbReference type="PROSITE" id="PS00198">
    <property type="entry name" value="4FE4S_FER_1"/>
    <property type="match status" value="1"/>
</dbReference>
<feature type="compositionally biased region" description="Basic and acidic residues" evidence="9">
    <location>
        <begin position="455"/>
        <end position="474"/>
    </location>
</feature>
<dbReference type="InterPro" id="IPR017900">
    <property type="entry name" value="4Fe4S_Fe_S_CS"/>
</dbReference>
<keyword evidence="4 8" id="KW-0677">Repeat</keyword>
<keyword evidence="8" id="KW-0472">Membrane</keyword>
<dbReference type="InterPro" id="IPR011538">
    <property type="entry name" value="Nuo51_FMN-bd"/>
</dbReference>
<evidence type="ECO:0000256" key="7">
    <source>
        <dbReference type="ARBA" id="ARBA00023014"/>
    </source>
</evidence>
<comment type="caution">
    <text evidence="11">The sequence shown here is derived from an EMBL/GenBank/DDBJ whole genome shotgun (WGS) entry which is preliminary data.</text>
</comment>
<feature type="compositionally biased region" description="Polar residues" evidence="9">
    <location>
        <begin position="682"/>
        <end position="692"/>
    </location>
</feature>
<evidence type="ECO:0000256" key="6">
    <source>
        <dbReference type="ARBA" id="ARBA00023004"/>
    </source>
</evidence>
<feature type="binding site" evidence="8">
    <location>
        <position position="388"/>
    </location>
    <ligand>
        <name>[4Fe-4S] cluster</name>
        <dbReference type="ChEBI" id="CHEBI:49883"/>
        <label>2</label>
    </ligand>
</feature>
<feature type="compositionally biased region" description="Low complexity" evidence="9">
    <location>
        <begin position="657"/>
        <end position="677"/>
    </location>
</feature>
<evidence type="ECO:0000313" key="11">
    <source>
        <dbReference type="EMBL" id="RKF19929.1"/>
    </source>
</evidence>
<feature type="domain" description="4Fe-4S ferredoxin-type" evidence="10">
    <location>
        <begin position="368"/>
        <end position="398"/>
    </location>
</feature>
<feature type="region of interest" description="Disordered" evidence="9">
    <location>
        <begin position="565"/>
        <end position="782"/>
    </location>
</feature>
<feature type="binding site" evidence="8">
    <location>
        <position position="420"/>
    </location>
    <ligand>
        <name>[4Fe-4S] cluster</name>
        <dbReference type="ChEBI" id="CHEBI:49883"/>
        <label>2</label>
    </ligand>
</feature>
<dbReference type="PANTHER" id="PTHR43034">
    <property type="entry name" value="ION-TRANSLOCATING OXIDOREDUCTASE COMPLEX SUBUNIT C"/>
    <property type="match status" value="1"/>
</dbReference>
<dbReference type="InterPro" id="IPR026902">
    <property type="entry name" value="RnfC_N"/>
</dbReference>
<evidence type="ECO:0000313" key="12">
    <source>
        <dbReference type="Proteomes" id="UP000286482"/>
    </source>
</evidence>
<protein>
    <recommendedName>
        <fullName evidence="8">Ion-translocating oxidoreductase complex subunit C</fullName>
        <ecNumber evidence="8">7.-.-.-</ecNumber>
    </recommendedName>
    <alternativeName>
        <fullName evidence="8">Rnf electron transport complex subunit C</fullName>
    </alternativeName>
</protein>
<evidence type="ECO:0000256" key="2">
    <source>
        <dbReference type="ARBA" id="ARBA00022485"/>
    </source>
</evidence>
<keyword evidence="8" id="KW-1003">Cell membrane</keyword>
<dbReference type="PROSITE" id="PS51379">
    <property type="entry name" value="4FE4S_FER_2"/>
    <property type="match status" value="2"/>
</dbReference>
<dbReference type="Pfam" id="PF01512">
    <property type="entry name" value="Complex1_51K"/>
    <property type="match status" value="1"/>
</dbReference>
<evidence type="ECO:0000256" key="3">
    <source>
        <dbReference type="ARBA" id="ARBA00022723"/>
    </source>
</evidence>
<dbReference type="Gene3D" id="3.40.50.11540">
    <property type="entry name" value="NADH-ubiquinone oxidoreductase 51kDa subunit"/>
    <property type="match status" value="1"/>
</dbReference>
<comment type="similarity">
    <text evidence="8">Belongs to the 4Fe4S bacterial-type ferredoxin family. RnfC subfamily.</text>
</comment>
<evidence type="ECO:0000259" key="10">
    <source>
        <dbReference type="PROSITE" id="PS51379"/>
    </source>
</evidence>
<keyword evidence="2 8" id="KW-0004">4Fe-4S</keyword>
<accession>A0A420EGW1</accession>
<keyword evidence="3 8" id="KW-0479">Metal-binding</keyword>
<gene>
    <name evidence="11" type="primary">rsxC</name>
    <name evidence="8" type="synonym">rnfC</name>
    <name evidence="11" type="ORF">DBZ36_05595</name>
</gene>
<dbReference type="OrthoDB" id="9767754at2"/>
<dbReference type="EMBL" id="RAQO01000004">
    <property type="protein sequence ID" value="RKF19929.1"/>
    <property type="molecule type" value="Genomic_DNA"/>
</dbReference>
<sequence>MNNWLENAKVGILHRFRGGVHPQTHKSNIDTSQVYQLTCSDECVVALQQHIGSPAKVIVAIGDTVLKGQALSQSLLFQSPPVHSPCSGVITAIEKRPSTHASGLDVMSVVITNDHQYNSVQAQPALSILDENVETIIQRIHDCGISGMGGAGFPTAIKINQSKDIDLLLINGAECEPYITADSSLMQNYANDIVSGVQIIKHCSTASLALIAIEDDKPKAIAAIRSALDAVKDPNIELRVVPTKYPSGGEKQLIQIVSGIEISAGMPPIAQGILVQNVGTAYSVFQAVVHGKPLIERVVTLAGDYVEQARNFWVPIGTSIESLLQQNGCPSPSQTLSRPIVGGAMMGFMLNDCQAPVTKTSNCILYNEAKVIKPAQACIRCGECAQVCPIGLLPQQLHWYSQSKDLEKAKQYQVMDCIECGACAFVCPSEIPLVQEYRETKAAIRLQVQAKLDAERAKMRHENRQQRLEQEKEARKKQHQLAAKRRQEAADSSDGDAVAAALARVKSQQQAKAKTLDNGELVPDNQAAIEARKAKKAERLAAKNTQQTSGDSQADLDPVAGAIARAKAKKQQANIESHVAKDPRPSKSQNPAVAAAIARAKAKKQQGNEEVQEPETSAPSTKQNPAVAAAIARAKAKKQQGNEEVQDPETSAPSTKQNPAVAAAIARAKAKKQQASAEVQETEASAPTTKQNPAIAAAIARAKAKKQQASAEVQETEASAPSTKQNPAVAAAIARAKAKKQQTSSDDQKPQPSKPKPIQNPAVAAAIARAKAKKQEKEAQND</sequence>
<comment type="function">
    <text evidence="8">Part of a membrane-bound complex that couples electron transfer with translocation of ions across the membrane.</text>
</comment>
<feature type="binding site" evidence="8">
    <location>
        <position position="427"/>
    </location>
    <ligand>
        <name>[4Fe-4S] cluster</name>
        <dbReference type="ChEBI" id="CHEBI:49883"/>
        <label>1</label>
    </ligand>
</feature>
<keyword evidence="8" id="KW-1278">Translocase</keyword>
<name>A0A420EGW1_9ALTE</name>
<proteinExistence type="inferred from homology"/>
<evidence type="ECO:0000256" key="8">
    <source>
        <dbReference type="HAMAP-Rule" id="MF_00461"/>
    </source>
</evidence>
<dbReference type="GO" id="GO:0009055">
    <property type="term" value="F:electron transfer activity"/>
    <property type="evidence" value="ECO:0007669"/>
    <property type="project" value="InterPro"/>
</dbReference>
<keyword evidence="7 8" id="KW-0411">Iron-sulfur</keyword>
<keyword evidence="8" id="KW-0997">Cell inner membrane</keyword>
<feature type="compositionally biased region" description="Polar residues" evidence="9">
    <location>
        <begin position="614"/>
        <end position="624"/>
    </location>
</feature>
<feature type="compositionally biased region" description="Basic and acidic residues" evidence="9">
    <location>
        <begin position="773"/>
        <end position="782"/>
    </location>
</feature>
<feature type="binding site" evidence="8">
    <location>
        <position position="423"/>
    </location>
    <ligand>
        <name>[4Fe-4S] cluster</name>
        <dbReference type="ChEBI" id="CHEBI:49883"/>
        <label>2</label>
    </ligand>
</feature>
<evidence type="ECO:0000256" key="9">
    <source>
        <dbReference type="SAM" id="MobiDB-lite"/>
    </source>
</evidence>
<evidence type="ECO:0000256" key="4">
    <source>
        <dbReference type="ARBA" id="ARBA00022737"/>
    </source>
</evidence>
<dbReference type="NCBIfam" id="NF003454">
    <property type="entry name" value="PRK05035.1"/>
    <property type="match status" value="1"/>
</dbReference>
<feature type="binding site" evidence="8">
    <location>
        <position position="417"/>
    </location>
    <ligand>
        <name>[4Fe-4S] cluster</name>
        <dbReference type="ChEBI" id="CHEBI:49883"/>
        <label>2</label>
    </ligand>
</feature>
<dbReference type="InterPro" id="IPR017896">
    <property type="entry name" value="4Fe4S_Fe-S-bd"/>
</dbReference>
<evidence type="ECO:0000256" key="1">
    <source>
        <dbReference type="ARBA" id="ARBA00022448"/>
    </source>
</evidence>
<dbReference type="GO" id="GO:0005886">
    <property type="term" value="C:plasma membrane"/>
    <property type="evidence" value="ECO:0007669"/>
    <property type="project" value="UniProtKB-SubCell"/>
</dbReference>
<dbReference type="Pfam" id="PF13375">
    <property type="entry name" value="RnfC_N"/>
    <property type="match status" value="1"/>
</dbReference>
<keyword evidence="6 8" id="KW-0408">Iron</keyword>
<comment type="subcellular location">
    <subcellularLocation>
        <location evidence="8">Cell inner membrane</location>
        <topology evidence="8">Peripheral membrane protein</topology>
    </subcellularLocation>
</comment>
<dbReference type="SUPFAM" id="SSF142984">
    <property type="entry name" value="Nqo1 middle domain-like"/>
    <property type="match status" value="1"/>
</dbReference>
<dbReference type="InterPro" id="IPR037225">
    <property type="entry name" value="Nuo51_FMN-bd_sf"/>
</dbReference>
<dbReference type="GO" id="GO:0046872">
    <property type="term" value="F:metal ion binding"/>
    <property type="evidence" value="ECO:0007669"/>
    <property type="project" value="UniProtKB-KW"/>
</dbReference>
<dbReference type="Proteomes" id="UP000286482">
    <property type="component" value="Unassembled WGS sequence"/>
</dbReference>
<dbReference type="PANTHER" id="PTHR43034:SF2">
    <property type="entry name" value="ION-TRANSLOCATING OXIDOREDUCTASE COMPLEX SUBUNIT C"/>
    <property type="match status" value="1"/>
</dbReference>
<feature type="binding site" evidence="8">
    <location>
        <position position="381"/>
    </location>
    <ligand>
        <name>[4Fe-4S] cluster</name>
        <dbReference type="ChEBI" id="CHEBI:49883"/>
        <label>1</label>
    </ligand>
</feature>
<dbReference type="AlphaFoldDB" id="A0A420EGW1"/>
<dbReference type="RefSeq" id="WP_120353933.1">
    <property type="nucleotide sequence ID" value="NZ_RAQO01000004.1"/>
</dbReference>
<dbReference type="GO" id="GO:0051539">
    <property type="term" value="F:4 iron, 4 sulfur cluster binding"/>
    <property type="evidence" value="ECO:0007669"/>
    <property type="project" value="UniProtKB-KW"/>
</dbReference>
<dbReference type="Pfam" id="PF12838">
    <property type="entry name" value="Fer4_7"/>
    <property type="match status" value="1"/>
</dbReference>
<feature type="compositionally biased region" description="Basic residues" evidence="9">
    <location>
        <begin position="475"/>
        <end position="484"/>
    </location>
</feature>
<feature type="compositionally biased region" description="Low complexity" evidence="9">
    <location>
        <begin position="694"/>
        <end position="711"/>
    </location>
</feature>
<evidence type="ECO:0000256" key="5">
    <source>
        <dbReference type="ARBA" id="ARBA00022982"/>
    </source>
</evidence>
<feature type="binding site" evidence="8">
    <location>
        <position position="378"/>
    </location>
    <ligand>
        <name>[4Fe-4S] cluster</name>
        <dbReference type="ChEBI" id="CHEBI:49883"/>
        <label>1</label>
    </ligand>
</feature>